<gene>
    <name evidence="9" type="ordered locus">FraEuI1c_6298</name>
</gene>
<reference evidence="9 10" key="1">
    <citation type="submission" date="2010-10" db="EMBL/GenBank/DDBJ databases">
        <title>Complete sequence of Frankia sp. EuI1c.</title>
        <authorList>
            <consortium name="US DOE Joint Genome Institute"/>
            <person name="Lucas S."/>
            <person name="Copeland A."/>
            <person name="Lapidus A."/>
            <person name="Cheng J.-F."/>
            <person name="Bruce D."/>
            <person name="Goodwin L."/>
            <person name="Pitluck S."/>
            <person name="Chertkov O."/>
            <person name="Detter J.C."/>
            <person name="Han C."/>
            <person name="Tapia R."/>
            <person name="Land M."/>
            <person name="Hauser L."/>
            <person name="Jeffries C."/>
            <person name="Kyrpides N."/>
            <person name="Ivanova N."/>
            <person name="Mikhailova N."/>
            <person name="Beauchemin N."/>
            <person name="Sen A."/>
            <person name="Sur S.A."/>
            <person name="Gtari M."/>
            <person name="Wall L."/>
            <person name="Tisa L."/>
            <person name="Woyke T."/>
        </authorList>
    </citation>
    <scope>NUCLEOTIDE SEQUENCE [LARGE SCALE GENOMIC DNA]</scope>
    <source>
        <strain evidence="10">DSM 45817 / CECT 9037 / EuI1c</strain>
    </source>
</reference>
<dbReference type="InterPro" id="IPR023494">
    <property type="entry name" value="Cyt_c_bgen_Ccs1/CcsB/ResB"/>
</dbReference>
<dbReference type="RefSeq" id="WP_013427395.1">
    <property type="nucleotide sequence ID" value="NC_014666.1"/>
</dbReference>
<dbReference type="Proteomes" id="UP000002484">
    <property type="component" value="Chromosome"/>
</dbReference>
<feature type="transmembrane region" description="Helical" evidence="7">
    <location>
        <begin position="85"/>
        <end position="103"/>
    </location>
</feature>
<evidence type="ECO:0000256" key="6">
    <source>
        <dbReference type="SAM" id="MobiDB-lite"/>
    </source>
</evidence>
<feature type="region of interest" description="Disordered" evidence="6">
    <location>
        <begin position="1"/>
        <end position="25"/>
    </location>
</feature>
<evidence type="ECO:0000313" key="10">
    <source>
        <dbReference type="Proteomes" id="UP000002484"/>
    </source>
</evidence>
<dbReference type="EMBL" id="CP002299">
    <property type="protein sequence ID" value="ADP84282.1"/>
    <property type="molecule type" value="Genomic_DNA"/>
</dbReference>
<feature type="region of interest" description="Disordered" evidence="6">
    <location>
        <begin position="590"/>
        <end position="633"/>
    </location>
</feature>
<organism evidence="9 10">
    <name type="scientific">Pseudofrankia inefficax (strain DSM 45817 / CECT 9037 / DDB 130130 / EuI1c)</name>
    <name type="common">Frankia inefficax</name>
    <dbReference type="NCBI Taxonomy" id="298654"/>
    <lineage>
        <taxon>Bacteria</taxon>
        <taxon>Bacillati</taxon>
        <taxon>Actinomycetota</taxon>
        <taxon>Actinomycetes</taxon>
        <taxon>Frankiales</taxon>
        <taxon>Frankiaceae</taxon>
        <taxon>Pseudofrankia</taxon>
    </lineage>
</organism>
<keyword evidence="5 7" id="KW-0472">Membrane</keyword>
<keyword evidence="10" id="KW-1185">Reference proteome</keyword>
<name>E3J4L8_PSEI1</name>
<evidence type="ECO:0000256" key="5">
    <source>
        <dbReference type="ARBA" id="ARBA00023136"/>
    </source>
</evidence>
<dbReference type="GO" id="GO:0017004">
    <property type="term" value="P:cytochrome complex assembly"/>
    <property type="evidence" value="ECO:0007669"/>
    <property type="project" value="UniProtKB-KW"/>
</dbReference>
<feature type="compositionally biased region" description="Low complexity" evidence="6">
    <location>
        <begin position="590"/>
        <end position="600"/>
    </location>
</feature>
<evidence type="ECO:0000313" key="9">
    <source>
        <dbReference type="EMBL" id="ADP84282.1"/>
    </source>
</evidence>
<dbReference type="STRING" id="298654.FraEuI1c_6298"/>
<dbReference type="FunCoup" id="E3J4L8">
    <property type="interactions" value="1"/>
</dbReference>
<evidence type="ECO:0000256" key="4">
    <source>
        <dbReference type="ARBA" id="ARBA00022989"/>
    </source>
</evidence>
<keyword evidence="3" id="KW-0201">Cytochrome c-type biogenesis</keyword>
<evidence type="ECO:0000259" key="8">
    <source>
        <dbReference type="Pfam" id="PF05140"/>
    </source>
</evidence>
<evidence type="ECO:0000256" key="7">
    <source>
        <dbReference type="SAM" id="Phobius"/>
    </source>
</evidence>
<keyword evidence="4 7" id="KW-1133">Transmembrane helix</keyword>
<dbReference type="eggNOG" id="COG1333">
    <property type="taxonomic scope" value="Bacteria"/>
</dbReference>
<dbReference type="GO" id="GO:0016020">
    <property type="term" value="C:membrane"/>
    <property type="evidence" value="ECO:0007669"/>
    <property type="project" value="UniProtKB-SubCell"/>
</dbReference>
<dbReference type="Pfam" id="PF05140">
    <property type="entry name" value="ResB"/>
    <property type="match status" value="1"/>
</dbReference>
<sequence length="633" mass="66924">MTPPSTSSTATAGKTGAAAASPTEVDADEIVAQPDAFGVPAARQTGLPAVAATSPEGAADGGRTSLARLVDPVRRGWRVLTSMRTALILLFLLAVAAIPGSLLPQNNINPILVQRYRANHPTLGPIFERLSLFHVFSAPWFAAIYVLLFISLIGCLWSRVRWHAQALLGRPPAAPARPGRLAGGSAFASPLAPGEATAAAAAMLRSRRFRVAIAADGATRPDGSPDHSVAAEKGYLRETGNLVFHIALMVLLLGVGLGSWYGYQGSMLVVQGDGFSNTLLSYDQFTAGAMVDTANLRPYSVTLDKFSASYQLSGEPKEFAAAVSYRTGLDSPVKKTVIKPNHPLVIGKDKVYLLGHGYAPHFVLRDKAGKVVWESYVTCAQEDPNFRSLCVVKIPDAGLAPVGKLQTPQQLAFMGFFTPTTIDDPAQGLVSIYPAAANPAITLTGYVGNLHVNEGIPQNIYSLDTRDMKQFTSDGPTGNGVISQALWIGHADERTMTNLPGGMSLSVDGVREYAQFQVKSDPTKDLVLVAAIAIILGLIISLRVRRRRVWVRARAAGAGSTVEIGGLSRSDAEGFAAELASLTTQLRAATTVTQDTAAQDSARPNPASPDAARPDGAPSTTDENAPSSNRREP</sequence>
<accession>E3J4L8</accession>
<evidence type="ECO:0000256" key="2">
    <source>
        <dbReference type="ARBA" id="ARBA00022692"/>
    </source>
</evidence>
<dbReference type="InterPro" id="IPR007816">
    <property type="entry name" value="ResB-like_domain"/>
</dbReference>
<feature type="compositionally biased region" description="Polar residues" evidence="6">
    <location>
        <begin position="618"/>
        <end position="633"/>
    </location>
</feature>
<comment type="subcellular location">
    <subcellularLocation>
        <location evidence="1">Membrane</location>
        <topology evidence="1">Multi-pass membrane protein</topology>
    </subcellularLocation>
</comment>
<evidence type="ECO:0000256" key="3">
    <source>
        <dbReference type="ARBA" id="ARBA00022748"/>
    </source>
</evidence>
<proteinExistence type="predicted"/>
<feature type="transmembrane region" description="Helical" evidence="7">
    <location>
        <begin position="526"/>
        <end position="544"/>
    </location>
</feature>
<feature type="transmembrane region" description="Helical" evidence="7">
    <location>
        <begin position="140"/>
        <end position="160"/>
    </location>
</feature>
<feature type="domain" description="ResB-like" evidence="8">
    <location>
        <begin position="83"/>
        <end position="579"/>
    </location>
</feature>
<dbReference type="InParanoid" id="E3J4L8"/>
<dbReference type="KEGG" id="fri:FraEuI1c_6298"/>
<dbReference type="PANTHER" id="PTHR31566:SF0">
    <property type="entry name" value="CYTOCHROME C BIOGENESIS PROTEIN CCS1, CHLOROPLASTIC"/>
    <property type="match status" value="1"/>
</dbReference>
<keyword evidence="2 7" id="KW-0812">Transmembrane</keyword>
<dbReference type="HOGENOM" id="CLU_023092_0_0_11"/>
<feature type="compositionally biased region" description="Low complexity" evidence="6">
    <location>
        <begin position="1"/>
        <end position="23"/>
    </location>
</feature>
<evidence type="ECO:0000256" key="1">
    <source>
        <dbReference type="ARBA" id="ARBA00004141"/>
    </source>
</evidence>
<dbReference type="PANTHER" id="PTHR31566">
    <property type="entry name" value="CYTOCHROME C BIOGENESIS PROTEIN CCS1, CHLOROPLASTIC"/>
    <property type="match status" value="1"/>
</dbReference>
<dbReference type="AlphaFoldDB" id="E3J4L8"/>
<protein>
    <submittedName>
        <fullName evidence="9">Putative cytochrome c biogenesis membrane protein</fullName>
    </submittedName>
</protein>
<feature type="transmembrane region" description="Helical" evidence="7">
    <location>
        <begin position="242"/>
        <end position="263"/>
    </location>
</feature>